<feature type="transmembrane region" description="Helical" evidence="6">
    <location>
        <begin position="189"/>
        <end position="207"/>
    </location>
</feature>
<feature type="transmembrane region" description="Helical" evidence="6">
    <location>
        <begin position="129"/>
        <end position="148"/>
    </location>
</feature>
<dbReference type="Pfam" id="PF00892">
    <property type="entry name" value="EamA"/>
    <property type="match status" value="2"/>
</dbReference>
<evidence type="ECO:0000259" key="7">
    <source>
        <dbReference type="Pfam" id="PF00892"/>
    </source>
</evidence>
<dbReference type="InterPro" id="IPR037185">
    <property type="entry name" value="EmrE-like"/>
</dbReference>
<evidence type="ECO:0000256" key="5">
    <source>
        <dbReference type="ARBA" id="ARBA00023136"/>
    </source>
</evidence>
<dbReference type="InterPro" id="IPR050638">
    <property type="entry name" value="AA-Vitamin_Transporters"/>
</dbReference>
<keyword evidence="3 6" id="KW-0812">Transmembrane</keyword>
<protein>
    <recommendedName>
        <fullName evidence="7">EamA domain-containing protein</fullName>
    </recommendedName>
</protein>
<keyword evidence="5 6" id="KW-0472">Membrane</keyword>
<evidence type="ECO:0000256" key="4">
    <source>
        <dbReference type="ARBA" id="ARBA00022989"/>
    </source>
</evidence>
<organism evidence="8 9">
    <name type="scientific">Flammeovirga pacifica</name>
    <dbReference type="NCBI Taxonomy" id="915059"/>
    <lineage>
        <taxon>Bacteria</taxon>
        <taxon>Pseudomonadati</taxon>
        <taxon>Bacteroidota</taxon>
        <taxon>Cytophagia</taxon>
        <taxon>Cytophagales</taxon>
        <taxon>Flammeovirgaceae</taxon>
        <taxon>Flammeovirga</taxon>
    </lineage>
</organism>
<dbReference type="PANTHER" id="PTHR32322:SF18">
    <property type="entry name" value="S-ADENOSYLMETHIONINE_S-ADENOSYLHOMOCYSTEINE TRANSPORTER"/>
    <property type="match status" value="1"/>
</dbReference>
<proteinExistence type="predicted"/>
<reference evidence="8 9" key="1">
    <citation type="journal article" date="2012" name="Int. J. Syst. Evol. Microbiol.">
        <title>Flammeovirga pacifica sp. nov., isolated from deep-sea sediment.</title>
        <authorList>
            <person name="Xu H."/>
            <person name="Fu Y."/>
            <person name="Yang N."/>
            <person name="Ding Z."/>
            <person name="Lai Q."/>
            <person name="Zeng R."/>
        </authorList>
    </citation>
    <scope>NUCLEOTIDE SEQUENCE [LARGE SCALE GENOMIC DNA]</scope>
    <source>
        <strain evidence="9">DSM 24597 / LMG 26175 / WPAGA1</strain>
    </source>
</reference>
<dbReference type="EMBL" id="JRYR02000001">
    <property type="protein sequence ID" value="OHX65688.1"/>
    <property type="molecule type" value="Genomic_DNA"/>
</dbReference>
<evidence type="ECO:0000256" key="6">
    <source>
        <dbReference type="SAM" id="Phobius"/>
    </source>
</evidence>
<evidence type="ECO:0000256" key="2">
    <source>
        <dbReference type="ARBA" id="ARBA00022475"/>
    </source>
</evidence>
<sequence>MLSSKSKYYFFLIFTTFIWGINFHVSQIALAHVSAMLAGTYRYILGALLLGAFMLIKKPKKEDIINSTKYWKHIIFLGITGAFLYNILFLEGLKHTTAFNGVLIIGLTPLNTALISIPMLGHRLKRKEGISILLGFVGILFVISKGNLETIQSLSFSKGDVLILGANLSFSFGNVFIKKYLGHISPLWLTNLVTWVACISFCIYSVGFETFVFPLERDFLLAVFFMGALSTAICGAFWFISIKELGAETSTLFTNLVPVFGTTASFLLGEDITVGQVFGGILVITALLINSVQWKKKKTIGAASL</sequence>
<feature type="transmembrane region" description="Helical" evidence="6">
    <location>
        <begin position="96"/>
        <end position="117"/>
    </location>
</feature>
<keyword evidence="2" id="KW-1003">Cell membrane</keyword>
<feature type="transmembrane region" description="Helical" evidence="6">
    <location>
        <begin position="274"/>
        <end position="292"/>
    </location>
</feature>
<dbReference type="OrthoDB" id="9805239at2"/>
<evidence type="ECO:0000313" key="9">
    <source>
        <dbReference type="Proteomes" id="UP000179797"/>
    </source>
</evidence>
<accession>A0A1S1YXG8</accession>
<evidence type="ECO:0000256" key="1">
    <source>
        <dbReference type="ARBA" id="ARBA00004651"/>
    </source>
</evidence>
<feature type="transmembrane region" description="Helical" evidence="6">
    <location>
        <begin position="41"/>
        <end position="58"/>
    </location>
</feature>
<feature type="domain" description="EamA" evidence="7">
    <location>
        <begin position="8"/>
        <end position="143"/>
    </location>
</feature>
<dbReference type="PANTHER" id="PTHR32322">
    <property type="entry name" value="INNER MEMBRANE TRANSPORTER"/>
    <property type="match status" value="1"/>
</dbReference>
<evidence type="ECO:0000313" key="8">
    <source>
        <dbReference type="EMBL" id="OHX65688.1"/>
    </source>
</evidence>
<dbReference type="Proteomes" id="UP000179797">
    <property type="component" value="Unassembled WGS sequence"/>
</dbReference>
<dbReference type="SUPFAM" id="SSF103481">
    <property type="entry name" value="Multidrug resistance efflux transporter EmrE"/>
    <property type="match status" value="2"/>
</dbReference>
<evidence type="ECO:0000256" key="3">
    <source>
        <dbReference type="ARBA" id="ARBA00022692"/>
    </source>
</evidence>
<dbReference type="RefSeq" id="WP_044222227.1">
    <property type="nucleotide sequence ID" value="NZ_JRYR02000001.1"/>
</dbReference>
<keyword evidence="4 6" id="KW-1133">Transmembrane helix</keyword>
<name>A0A1S1YXG8_FLAPC</name>
<comment type="subcellular location">
    <subcellularLocation>
        <location evidence="1">Cell membrane</location>
        <topology evidence="1">Multi-pass membrane protein</topology>
    </subcellularLocation>
</comment>
<comment type="caution">
    <text evidence="8">The sequence shown here is derived from an EMBL/GenBank/DDBJ whole genome shotgun (WGS) entry which is preliminary data.</text>
</comment>
<feature type="domain" description="EamA" evidence="7">
    <location>
        <begin position="158"/>
        <end position="291"/>
    </location>
</feature>
<dbReference type="GO" id="GO:0005886">
    <property type="term" value="C:plasma membrane"/>
    <property type="evidence" value="ECO:0007669"/>
    <property type="project" value="UniProtKB-SubCell"/>
</dbReference>
<dbReference type="AlphaFoldDB" id="A0A1S1YXG8"/>
<feature type="transmembrane region" description="Helical" evidence="6">
    <location>
        <begin position="219"/>
        <end position="240"/>
    </location>
</feature>
<keyword evidence="9" id="KW-1185">Reference proteome</keyword>
<feature type="transmembrane region" description="Helical" evidence="6">
    <location>
        <begin position="70"/>
        <end position="90"/>
    </location>
</feature>
<gene>
    <name evidence="8" type="ORF">NH26_04655</name>
</gene>
<dbReference type="InterPro" id="IPR000620">
    <property type="entry name" value="EamA_dom"/>
</dbReference>